<feature type="compositionally biased region" description="Polar residues" evidence="1">
    <location>
        <begin position="64"/>
        <end position="74"/>
    </location>
</feature>
<dbReference type="EMBL" id="UYRR01039324">
    <property type="protein sequence ID" value="VDK76093.1"/>
    <property type="molecule type" value="Genomic_DNA"/>
</dbReference>
<name>A0A0M3KIY9_ANISI</name>
<dbReference type="Proteomes" id="UP000267096">
    <property type="component" value="Unassembled WGS sequence"/>
</dbReference>
<dbReference type="AlphaFoldDB" id="A0A0M3KIY9"/>
<feature type="region of interest" description="Disordered" evidence="1">
    <location>
        <begin position="53"/>
        <end position="74"/>
    </location>
</feature>
<gene>
    <name evidence="2" type="ORF">ASIM_LOCUS20336</name>
</gene>
<evidence type="ECO:0000313" key="3">
    <source>
        <dbReference type="Proteomes" id="UP000267096"/>
    </source>
</evidence>
<organism evidence="4">
    <name type="scientific">Anisakis simplex</name>
    <name type="common">Herring worm</name>
    <dbReference type="NCBI Taxonomy" id="6269"/>
    <lineage>
        <taxon>Eukaryota</taxon>
        <taxon>Metazoa</taxon>
        <taxon>Ecdysozoa</taxon>
        <taxon>Nematoda</taxon>
        <taxon>Chromadorea</taxon>
        <taxon>Rhabditida</taxon>
        <taxon>Spirurina</taxon>
        <taxon>Ascaridomorpha</taxon>
        <taxon>Ascaridoidea</taxon>
        <taxon>Anisakidae</taxon>
        <taxon>Anisakis</taxon>
        <taxon>Anisakis simplex complex</taxon>
    </lineage>
</organism>
<reference evidence="2 3" key="2">
    <citation type="submission" date="2018-11" db="EMBL/GenBank/DDBJ databases">
        <authorList>
            <consortium name="Pathogen Informatics"/>
        </authorList>
    </citation>
    <scope>NUCLEOTIDE SEQUENCE [LARGE SCALE GENOMIC DNA]</scope>
</reference>
<evidence type="ECO:0000313" key="4">
    <source>
        <dbReference type="WBParaSite" id="ASIM_0002096101-mRNA-1"/>
    </source>
</evidence>
<reference evidence="4" key="1">
    <citation type="submission" date="2017-02" db="UniProtKB">
        <authorList>
            <consortium name="WormBaseParasite"/>
        </authorList>
    </citation>
    <scope>IDENTIFICATION</scope>
</reference>
<keyword evidence="3" id="KW-1185">Reference proteome</keyword>
<accession>A0A0M3KIY9</accession>
<dbReference type="WBParaSite" id="ASIM_0002096101-mRNA-1">
    <property type="protein sequence ID" value="ASIM_0002096101-mRNA-1"/>
    <property type="gene ID" value="ASIM_0002096101"/>
</dbReference>
<proteinExistence type="predicted"/>
<evidence type="ECO:0000313" key="2">
    <source>
        <dbReference type="EMBL" id="VDK76093.1"/>
    </source>
</evidence>
<sequence>MTQFWFIFCREGLRKQTEKLRLKVNHPRGRFEMKSSVCVKDRWLQSVEDSRGERSGYVPREENATSSVHDNVCF</sequence>
<feature type="compositionally biased region" description="Basic and acidic residues" evidence="1">
    <location>
        <begin position="53"/>
        <end position="63"/>
    </location>
</feature>
<evidence type="ECO:0000256" key="1">
    <source>
        <dbReference type="SAM" id="MobiDB-lite"/>
    </source>
</evidence>
<protein>
    <submittedName>
        <fullName evidence="4">Ovule protein</fullName>
    </submittedName>
</protein>